<accession>A0AAV9U7Q6</accession>
<name>A0AAV9U7Q6_9PEZI</name>
<evidence type="ECO:0000313" key="2">
    <source>
        <dbReference type="Proteomes" id="UP001373714"/>
    </source>
</evidence>
<protein>
    <submittedName>
        <fullName evidence="1">Uncharacterized protein</fullName>
    </submittedName>
</protein>
<proteinExistence type="predicted"/>
<comment type="caution">
    <text evidence="1">The sequence shown here is derived from an EMBL/GenBank/DDBJ whole genome shotgun (WGS) entry which is preliminary data.</text>
</comment>
<reference evidence="1 2" key="1">
    <citation type="submission" date="2019-10" db="EMBL/GenBank/DDBJ databases">
        <authorList>
            <person name="Palmer J.M."/>
        </authorList>
    </citation>
    <scope>NUCLEOTIDE SEQUENCE [LARGE SCALE GENOMIC DNA]</scope>
    <source>
        <strain evidence="1 2">TWF730</strain>
    </source>
</reference>
<dbReference type="EMBL" id="JAVHNS010000013">
    <property type="protein sequence ID" value="KAK6337523.1"/>
    <property type="molecule type" value="Genomic_DNA"/>
</dbReference>
<evidence type="ECO:0000313" key="1">
    <source>
        <dbReference type="EMBL" id="KAK6337523.1"/>
    </source>
</evidence>
<organism evidence="1 2">
    <name type="scientific">Orbilia blumenaviensis</name>
    <dbReference type="NCBI Taxonomy" id="1796055"/>
    <lineage>
        <taxon>Eukaryota</taxon>
        <taxon>Fungi</taxon>
        <taxon>Dikarya</taxon>
        <taxon>Ascomycota</taxon>
        <taxon>Pezizomycotina</taxon>
        <taxon>Orbiliomycetes</taxon>
        <taxon>Orbiliales</taxon>
        <taxon>Orbiliaceae</taxon>
        <taxon>Orbilia</taxon>
    </lineage>
</organism>
<dbReference type="Proteomes" id="UP001373714">
    <property type="component" value="Unassembled WGS sequence"/>
</dbReference>
<gene>
    <name evidence="1" type="ORF">TWF730_002920</name>
</gene>
<dbReference type="AlphaFoldDB" id="A0AAV9U7Q6"/>
<sequence length="180" mass="21366">MSYKPLPESDNGTFSEPCPIYKPGLSARLGDKIDESLRKWKLRHQSRAPELSISVNLSTTRPERTDEFRNIQRPWTREIKRLLKRLPRDQYEKFMIHRAHGYHCMLYPSNSPKKYWRAYEIGRLERLWEDSTNQKGPANVVNEQINTHLQHIAEYFDTEIDEHGNFKALSSDQTSSFKDW</sequence>
<keyword evidence="2" id="KW-1185">Reference proteome</keyword>